<keyword evidence="4" id="KW-1185">Reference proteome</keyword>
<reference evidence="3 4" key="1">
    <citation type="journal article" date="2013" name="BMC Genomics">
        <title>The miniature genome of a carnivorous plant Genlisea aurea contains a low number of genes and short non-coding sequences.</title>
        <authorList>
            <person name="Leushkin E.V."/>
            <person name="Sutormin R.A."/>
            <person name="Nabieva E.R."/>
            <person name="Penin A.A."/>
            <person name="Kondrashov A.S."/>
            <person name="Logacheva M.D."/>
        </authorList>
    </citation>
    <scope>NUCLEOTIDE SEQUENCE [LARGE SCALE GENOMIC DNA]</scope>
</reference>
<dbReference type="Pfam" id="PF01535">
    <property type="entry name" value="PPR"/>
    <property type="match status" value="1"/>
</dbReference>
<dbReference type="Pfam" id="PF13812">
    <property type="entry name" value="PPR_3"/>
    <property type="match status" value="1"/>
</dbReference>
<dbReference type="InterPro" id="IPR002885">
    <property type="entry name" value="PPR_rpt"/>
</dbReference>
<accession>S8C031</accession>
<feature type="repeat" description="PPR" evidence="2">
    <location>
        <begin position="314"/>
        <end position="348"/>
    </location>
</feature>
<dbReference type="NCBIfam" id="TIGR00756">
    <property type="entry name" value="PPR"/>
    <property type="match status" value="4"/>
</dbReference>
<gene>
    <name evidence="3" type="ORF">M569_17007</name>
</gene>
<dbReference type="Pfam" id="PF13041">
    <property type="entry name" value="PPR_2"/>
    <property type="match status" value="2"/>
</dbReference>
<feature type="non-terminal residue" evidence="3">
    <location>
        <position position="1"/>
    </location>
</feature>
<keyword evidence="1" id="KW-0677">Repeat</keyword>
<dbReference type="EMBL" id="AUSU01009811">
    <property type="protein sequence ID" value="EPS57811.1"/>
    <property type="molecule type" value="Genomic_DNA"/>
</dbReference>
<dbReference type="AlphaFoldDB" id="S8C031"/>
<dbReference type="InterPro" id="IPR011990">
    <property type="entry name" value="TPR-like_helical_dom_sf"/>
</dbReference>
<evidence type="ECO:0000256" key="2">
    <source>
        <dbReference type="PROSITE-ProRule" id="PRU00708"/>
    </source>
</evidence>
<dbReference type="PROSITE" id="PS51375">
    <property type="entry name" value="PPR"/>
    <property type="match status" value="5"/>
</dbReference>
<evidence type="ECO:0000313" key="4">
    <source>
        <dbReference type="Proteomes" id="UP000015453"/>
    </source>
</evidence>
<proteinExistence type="predicted"/>
<dbReference type="Proteomes" id="UP000015453">
    <property type="component" value="Unassembled WGS sequence"/>
</dbReference>
<dbReference type="InterPro" id="IPR051222">
    <property type="entry name" value="PPR/CCM1_RNA-binding"/>
</dbReference>
<name>S8C031_9LAMI</name>
<dbReference type="PANTHER" id="PTHR47942">
    <property type="entry name" value="TETRATRICOPEPTIDE REPEAT (TPR)-LIKE SUPERFAMILY PROTEIN-RELATED"/>
    <property type="match status" value="1"/>
</dbReference>
<organism evidence="3 4">
    <name type="scientific">Genlisea aurea</name>
    <dbReference type="NCBI Taxonomy" id="192259"/>
    <lineage>
        <taxon>Eukaryota</taxon>
        <taxon>Viridiplantae</taxon>
        <taxon>Streptophyta</taxon>
        <taxon>Embryophyta</taxon>
        <taxon>Tracheophyta</taxon>
        <taxon>Spermatophyta</taxon>
        <taxon>Magnoliopsida</taxon>
        <taxon>eudicotyledons</taxon>
        <taxon>Gunneridae</taxon>
        <taxon>Pentapetalae</taxon>
        <taxon>asterids</taxon>
        <taxon>lamiids</taxon>
        <taxon>Lamiales</taxon>
        <taxon>Lentibulariaceae</taxon>
        <taxon>Genlisea</taxon>
    </lineage>
</organism>
<feature type="repeat" description="PPR" evidence="2">
    <location>
        <begin position="209"/>
        <end position="243"/>
    </location>
</feature>
<sequence>DVDTVFRILTSSNKDPHSLRLSLRQTLIPLSNELIDGVLKRVRFSHSDPISALALYNFTSRKKNFSHTPYSLDTMLYILGRNRRFDDIWELLAETKRRNIHHREQLITPRTIQIVVARIAKVSSVSQTVSSFNKFKKLVPELDVSCYNALLRAVSQEKSMADARRVYRDTKREFRPNLQTFNILLSGWKSAVDAEAFLAEMKDVGIDPDVVTYNCLVDVHCKGRDVGRAYGIVEEMREGGIEPDVVTYTSLIGGLGLVGQPDKARGVLEEMKEYGCRPDAAAYNAAIRNFCIARRLKEAYALVAEMEGDGTGPNATTYNVILRSLYWANDLCGSWELYRRMRATGCLPNTQSCMFLIRLMRRQEKASLAVELWEDMVELGFGSYTLVSDVLIGLLCDLGMVDDAERCFLQMVDKGQRPSRVSFRRIKVLMELSGRFEALSNLREKMASF</sequence>
<evidence type="ECO:0008006" key="5">
    <source>
        <dbReference type="Google" id="ProtNLM"/>
    </source>
</evidence>
<dbReference type="PANTHER" id="PTHR47942:SF63">
    <property type="entry name" value="PENTATRICOPEPTIDE REPEAT-CONTAINING PROTEIN"/>
    <property type="match status" value="1"/>
</dbReference>
<feature type="repeat" description="PPR" evidence="2">
    <location>
        <begin position="244"/>
        <end position="278"/>
    </location>
</feature>
<dbReference type="OrthoDB" id="185373at2759"/>
<feature type="repeat" description="PPR" evidence="2">
    <location>
        <begin position="384"/>
        <end position="418"/>
    </location>
</feature>
<evidence type="ECO:0000313" key="3">
    <source>
        <dbReference type="EMBL" id="EPS57811.1"/>
    </source>
</evidence>
<feature type="repeat" description="PPR" evidence="2">
    <location>
        <begin position="279"/>
        <end position="313"/>
    </location>
</feature>
<comment type="caution">
    <text evidence="3">The sequence shown here is derived from an EMBL/GenBank/DDBJ whole genome shotgun (WGS) entry which is preliminary data.</text>
</comment>
<feature type="non-terminal residue" evidence="3">
    <location>
        <position position="449"/>
    </location>
</feature>
<dbReference type="Gene3D" id="1.25.40.10">
    <property type="entry name" value="Tetratricopeptide repeat domain"/>
    <property type="match status" value="4"/>
</dbReference>
<protein>
    <recommendedName>
        <fullName evidence="5">Pentacotripeptide-repeat region of PRORP domain-containing protein</fullName>
    </recommendedName>
</protein>
<evidence type="ECO:0000256" key="1">
    <source>
        <dbReference type="ARBA" id="ARBA00022737"/>
    </source>
</evidence>